<feature type="coiled-coil region" evidence="1">
    <location>
        <begin position="19"/>
        <end position="61"/>
    </location>
</feature>
<feature type="compositionally biased region" description="Low complexity" evidence="2">
    <location>
        <begin position="117"/>
        <end position="127"/>
    </location>
</feature>
<evidence type="ECO:0000313" key="3">
    <source>
        <dbReference type="Proteomes" id="UP000095281"/>
    </source>
</evidence>
<sequence>MERLVESNITMSNHILQTNNVLVQALAQANKDLKEANKDLKEAMMEANKNLKDANDKLYNLAMSCKQGQNRPQPANFDFGNQANEQQFADNLFGNLQQPNRDGVQQVFVEQQQNPVAGQQVGQQQQNLHGFGQPRY</sequence>
<evidence type="ECO:0000256" key="1">
    <source>
        <dbReference type="SAM" id="Coils"/>
    </source>
</evidence>
<dbReference type="Proteomes" id="UP000095281">
    <property type="component" value="Unplaced"/>
</dbReference>
<organism evidence="3 4">
    <name type="scientific">Meloidogyne hapla</name>
    <name type="common">Root-knot nematode worm</name>
    <dbReference type="NCBI Taxonomy" id="6305"/>
    <lineage>
        <taxon>Eukaryota</taxon>
        <taxon>Metazoa</taxon>
        <taxon>Ecdysozoa</taxon>
        <taxon>Nematoda</taxon>
        <taxon>Chromadorea</taxon>
        <taxon>Rhabditida</taxon>
        <taxon>Tylenchina</taxon>
        <taxon>Tylenchomorpha</taxon>
        <taxon>Tylenchoidea</taxon>
        <taxon>Meloidogynidae</taxon>
        <taxon>Meloidogyninae</taxon>
        <taxon>Meloidogyne</taxon>
    </lineage>
</organism>
<dbReference type="WBParaSite" id="MhA1_Contig1135.frz3.gene3">
    <property type="protein sequence ID" value="MhA1_Contig1135.frz3.gene3"/>
    <property type="gene ID" value="MhA1_Contig1135.frz3.gene3"/>
</dbReference>
<dbReference type="AlphaFoldDB" id="A0A1I8AZI1"/>
<keyword evidence="3" id="KW-1185">Reference proteome</keyword>
<keyword evidence="1" id="KW-0175">Coiled coil</keyword>
<protein>
    <submittedName>
        <fullName evidence="4">Uncharacterized protein</fullName>
    </submittedName>
</protein>
<accession>A0A1I8AZI1</accession>
<evidence type="ECO:0000313" key="4">
    <source>
        <dbReference type="WBParaSite" id="MhA1_Contig1135.frz3.gene3"/>
    </source>
</evidence>
<proteinExistence type="predicted"/>
<reference evidence="4" key="1">
    <citation type="submission" date="2016-11" db="UniProtKB">
        <authorList>
            <consortium name="WormBaseParasite"/>
        </authorList>
    </citation>
    <scope>IDENTIFICATION</scope>
</reference>
<evidence type="ECO:0000256" key="2">
    <source>
        <dbReference type="SAM" id="MobiDB-lite"/>
    </source>
</evidence>
<name>A0A1I8AZI1_MELHA</name>
<feature type="region of interest" description="Disordered" evidence="2">
    <location>
        <begin position="117"/>
        <end position="136"/>
    </location>
</feature>